<organism evidence="2 3">
    <name type="scientific">Sphingopyxis witflariensis</name>
    <dbReference type="NCBI Taxonomy" id="173675"/>
    <lineage>
        <taxon>Bacteria</taxon>
        <taxon>Pseudomonadati</taxon>
        <taxon>Pseudomonadota</taxon>
        <taxon>Alphaproteobacteria</taxon>
        <taxon>Sphingomonadales</taxon>
        <taxon>Sphingomonadaceae</taxon>
        <taxon>Sphingopyxis</taxon>
    </lineage>
</organism>
<evidence type="ECO:0000313" key="2">
    <source>
        <dbReference type="EMBL" id="OWQ92867.1"/>
    </source>
</evidence>
<dbReference type="InterPro" id="IPR036388">
    <property type="entry name" value="WH-like_DNA-bd_sf"/>
</dbReference>
<dbReference type="Proteomes" id="UP000197097">
    <property type="component" value="Unassembled WGS sequence"/>
</dbReference>
<keyword evidence="3" id="KW-1185">Reference proteome</keyword>
<dbReference type="Gene3D" id="1.10.10.10">
    <property type="entry name" value="Winged helix-like DNA-binding domain superfamily/Winged helix DNA-binding domain"/>
    <property type="match status" value="1"/>
</dbReference>
<reference evidence="2 3" key="1">
    <citation type="journal article" date="2002" name="Int. J. Syst. Evol. Microbiol.">
        <title>Sphingopyxis witflariensis sp. nov., isolated from activated sludge.</title>
        <authorList>
            <person name="Kampfer P."/>
            <person name="Witzenberger R."/>
            <person name="Denner E.B."/>
            <person name="Busse H.J."/>
            <person name="Neef A."/>
        </authorList>
    </citation>
    <scope>NUCLEOTIDE SEQUENCE [LARGE SCALE GENOMIC DNA]</scope>
    <source>
        <strain evidence="2 3">DSM 14551</strain>
    </source>
</reference>
<dbReference type="EMBL" id="NISJ01000011">
    <property type="protein sequence ID" value="OWQ92867.1"/>
    <property type="molecule type" value="Genomic_DNA"/>
</dbReference>
<dbReference type="GO" id="GO:0006355">
    <property type="term" value="P:regulation of DNA-templated transcription"/>
    <property type="evidence" value="ECO:0007669"/>
    <property type="project" value="InterPro"/>
</dbReference>
<dbReference type="SUPFAM" id="SSF46894">
    <property type="entry name" value="C-terminal effector domain of the bipartite response regulators"/>
    <property type="match status" value="1"/>
</dbReference>
<feature type="domain" description="HTH luxR-type" evidence="1">
    <location>
        <begin position="312"/>
        <end position="377"/>
    </location>
</feature>
<dbReference type="PROSITE" id="PS50043">
    <property type="entry name" value="HTH_LUXR_2"/>
    <property type="match status" value="1"/>
</dbReference>
<gene>
    <name evidence="2" type="ORF">CDQ91_17095</name>
</gene>
<dbReference type="InterPro" id="IPR016032">
    <property type="entry name" value="Sig_transdc_resp-reg_C-effctor"/>
</dbReference>
<proteinExistence type="predicted"/>
<name>A0A246JJT7_9SPHN</name>
<dbReference type="AlphaFoldDB" id="A0A246JJT7"/>
<dbReference type="OrthoDB" id="5497412at2"/>
<sequence length="385" mass="41168">MRGNERAVVRQSGTTAEFSKLLTDLFGGLLADVPWEDFLRRLALYLDGSYATLILTMPGTGKPGTIVTPDADPQTSEDYAESYFASDPFQGLPEGQVTSFTDFVQGAARVSDFWRDFLEAAGGDQILGVDLRFDSGFEARLRVMRDNSRSDFGSAERDALQEIVPHLRDAIRLFERLQASGAEDGVYRGVVEQMGVAAIILDHDGKVMRANAVAERLLAAADGLTLAGGRLRLAAGDAHRTLEKLLKLLKGQADPAASPPQRFRIERPSGERDLGVVAKAVTTPAFMRGGKGAALALFISDPGQDAAPDPAAIRDLFQLTRMEAILAAALAGGGSLVEAADRLGIAHNTARTHLRSIFAKTGARRQSQLVHLIHAGMTELSGSGA</sequence>
<dbReference type="GO" id="GO:0003677">
    <property type="term" value="F:DNA binding"/>
    <property type="evidence" value="ECO:0007669"/>
    <property type="project" value="InterPro"/>
</dbReference>
<evidence type="ECO:0000313" key="3">
    <source>
        <dbReference type="Proteomes" id="UP000197097"/>
    </source>
</evidence>
<dbReference type="InterPro" id="IPR000792">
    <property type="entry name" value="Tscrpt_reg_LuxR_C"/>
</dbReference>
<evidence type="ECO:0000259" key="1">
    <source>
        <dbReference type="PROSITE" id="PS50043"/>
    </source>
</evidence>
<dbReference type="SMART" id="SM00421">
    <property type="entry name" value="HTH_LUXR"/>
    <property type="match status" value="1"/>
</dbReference>
<protein>
    <submittedName>
        <fullName evidence="2">LuxR family transcriptional regulator</fullName>
    </submittedName>
</protein>
<accession>A0A246JJT7</accession>
<comment type="caution">
    <text evidence="2">The sequence shown here is derived from an EMBL/GenBank/DDBJ whole genome shotgun (WGS) entry which is preliminary data.</text>
</comment>